<dbReference type="PANTHER" id="PTHR44757">
    <property type="entry name" value="DIGUANYLATE CYCLASE DGCP"/>
    <property type="match status" value="1"/>
</dbReference>
<protein>
    <submittedName>
        <fullName evidence="8">Diguanylate cyclase (GGDEF)-like protein</fullName>
    </submittedName>
</protein>
<dbReference type="CDD" id="cd01949">
    <property type="entry name" value="GGDEF"/>
    <property type="match status" value="1"/>
</dbReference>
<reference evidence="8 9" key="1">
    <citation type="submission" date="2023-07" db="EMBL/GenBank/DDBJ databases">
        <title>Sorghum-associated microbial communities from plants grown in Nebraska, USA.</title>
        <authorList>
            <person name="Schachtman D."/>
        </authorList>
    </citation>
    <scope>NUCLEOTIDE SEQUENCE [LARGE SCALE GENOMIC DNA]</scope>
    <source>
        <strain evidence="8 9">CC482</strain>
    </source>
</reference>
<dbReference type="InterPro" id="IPR035919">
    <property type="entry name" value="EAL_sf"/>
</dbReference>
<proteinExistence type="predicted"/>
<evidence type="ECO:0000256" key="2">
    <source>
        <dbReference type="ARBA" id="ARBA00022475"/>
    </source>
</evidence>
<dbReference type="SUPFAM" id="SSF141868">
    <property type="entry name" value="EAL domain-like"/>
    <property type="match status" value="1"/>
</dbReference>
<dbReference type="PROSITE" id="PS50887">
    <property type="entry name" value="GGDEF"/>
    <property type="match status" value="1"/>
</dbReference>
<dbReference type="Gene3D" id="6.10.340.10">
    <property type="match status" value="1"/>
</dbReference>
<dbReference type="Pfam" id="PF00990">
    <property type="entry name" value="GGDEF"/>
    <property type="match status" value="1"/>
</dbReference>
<keyword evidence="4" id="KW-0812">Transmembrane</keyword>
<accession>A0ABT9U9J0</accession>
<evidence type="ECO:0000313" key="9">
    <source>
        <dbReference type="Proteomes" id="UP001229346"/>
    </source>
</evidence>
<evidence type="ECO:0000259" key="5">
    <source>
        <dbReference type="PROSITE" id="PS50883"/>
    </source>
</evidence>
<dbReference type="PANTHER" id="PTHR44757:SF2">
    <property type="entry name" value="BIOFILM ARCHITECTURE MAINTENANCE PROTEIN MBAA"/>
    <property type="match status" value="1"/>
</dbReference>
<dbReference type="Proteomes" id="UP001229346">
    <property type="component" value="Unassembled WGS sequence"/>
</dbReference>
<feature type="domain" description="HAMP" evidence="6">
    <location>
        <begin position="342"/>
        <end position="394"/>
    </location>
</feature>
<evidence type="ECO:0000256" key="4">
    <source>
        <dbReference type="SAM" id="Phobius"/>
    </source>
</evidence>
<evidence type="ECO:0000256" key="3">
    <source>
        <dbReference type="ARBA" id="ARBA00023136"/>
    </source>
</evidence>
<dbReference type="SUPFAM" id="SSF55073">
    <property type="entry name" value="Nucleotide cyclase"/>
    <property type="match status" value="1"/>
</dbReference>
<evidence type="ECO:0000259" key="6">
    <source>
        <dbReference type="PROSITE" id="PS50885"/>
    </source>
</evidence>
<dbReference type="Gene3D" id="3.20.20.450">
    <property type="entry name" value="EAL domain"/>
    <property type="match status" value="1"/>
</dbReference>
<dbReference type="SMART" id="SM00052">
    <property type="entry name" value="EAL"/>
    <property type="match status" value="1"/>
</dbReference>
<dbReference type="InterPro" id="IPR003660">
    <property type="entry name" value="HAMP_dom"/>
</dbReference>
<evidence type="ECO:0000259" key="7">
    <source>
        <dbReference type="PROSITE" id="PS50887"/>
    </source>
</evidence>
<feature type="transmembrane region" description="Helical" evidence="4">
    <location>
        <begin position="12"/>
        <end position="32"/>
    </location>
</feature>
<dbReference type="CDD" id="cd12913">
    <property type="entry name" value="PDC1_MCP_like"/>
    <property type="match status" value="1"/>
</dbReference>
<dbReference type="SUPFAM" id="SSF158472">
    <property type="entry name" value="HAMP domain-like"/>
    <property type="match status" value="1"/>
</dbReference>
<dbReference type="Gene3D" id="3.30.70.270">
    <property type="match status" value="1"/>
</dbReference>
<dbReference type="InterPro" id="IPR000160">
    <property type="entry name" value="GGDEF_dom"/>
</dbReference>
<dbReference type="SMART" id="SM00267">
    <property type="entry name" value="GGDEF"/>
    <property type="match status" value="1"/>
</dbReference>
<sequence>MRKIRLSIAQKLVISLGMLILLSFVILVSAHLGKLYDTNLRESELLAQTESMAYTHQIVNNLGETIAMLETLRSIMDQMRQDQVQNRDYIVRVLEKVLEEHPNVLGVYTLWEPNAFDGKDALHRGKLSYDDETGRFIPYAVRTGDAIEVLPLQNYEDEVAGAYYQIPKQTKRFSLIEPYMYEVEGKQIPMTSLVLPILDGQGEYLGMVGADISLEVVQAQVEKIHPLGGYANIVTSGNRYLANGHNPELVMKPYVAWPGEEGDLLPRSAKPELRYTSDAELSGQVFRLFYPIPIMDEMWHFETVIPKDNMLTDFHKSLVDSISITVGALFLMSFIILYLVRVIILENIRKVIQVTSAVAAGSMDHKLDIQSNDEFEYMADQFNKMIDHRIETERLIEYQATHDLLTGLPNRNAYHRYIENIMTSGMPRPEGHFVLLFIDLDRFKVINDTLDYGSGDKLLKQIADRIVKAIGAQGKVFRFGGDEFIALLENVNHLHRTLMLAEDVLTAIAEQIVINERMFYITASIGIGIKSEMKPDTGDQLVKEADIAMYVAKKERNTSKMYSPSMNDVPKKELMLENSLYKALEHGQFTLFYQPKIEMTTGRIYGAEALIRWKHPEFGMVSPLDFIPIAEKTGFIIPLGEWVLHTACQQIREWERMGMTGMSVSVNMSMLQFQQKHIVHTIERIISDAGIRPQQIELEITESIFMDNAVHTLKVLHELQNLGVKLSLDDFGTGYSSLSYLQNIPLHTLKLDKSFISDIVSDFKKQMIFKSLIVIAHNLNLKVVTEGVETQEELSIIREHKCDAVQGYIYSPPVPAARFAEIYLEHNR</sequence>
<dbReference type="PROSITE" id="PS50885">
    <property type="entry name" value="HAMP"/>
    <property type="match status" value="1"/>
</dbReference>
<dbReference type="InterPro" id="IPR052155">
    <property type="entry name" value="Biofilm_reg_signaling"/>
</dbReference>
<keyword evidence="9" id="KW-1185">Reference proteome</keyword>
<dbReference type="NCBIfam" id="TIGR00254">
    <property type="entry name" value="GGDEF"/>
    <property type="match status" value="1"/>
</dbReference>
<evidence type="ECO:0000313" key="8">
    <source>
        <dbReference type="EMBL" id="MDQ0115673.1"/>
    </source>
</evidence>
<dbReference type="Gene3D" id="3.30.450.20">
    <property type="entry name" value="PAS domain"/>
    <property type="match status" value="2"/>
</dbReference>
<dbReference type="InterPro" id="IPR001633">
    <property type="entry name" value="EAL_dom"/>
</dbReference>
<dbReference type="InterPro" id="IPR029787">
    <property type="entry name" value="Nucleotide_cyclase"/>
</dbReference>
<feature type="domain" description="GGDEF" evidence="7">
    <location>
        <begin position="431"/>
        <end position="564"/>
    </location>
</feature>
<name>A0ABT9U9J0_PAEHA</name>
<dbReference type="EMBL" id="JAUSSU010000012">
    <property type="protein sequence ID" value="MDQ0115673.1"/>
    <property type="molecule type" value="Genomic_DNA"/>
</dbReference>
<dbReference type="CDD" id="cd01948">
    <property type="entry name" value="EAL"/>
    <property type="match status" value="1"/>
</dbReference>
<dbReference type="InterPro" id="IPR043128">
    <property type="entry name" value="Rev_trsase/Diguanyl_cyclase"/>
</dbReference>
<dbReference type="SMART" id="SM00304">
    <property type="entry name" value="HAMP"/>
    <property type="match status" value="1"/>
</dbReference>
<feature type="transmembrane region" description="Helical" evidence="4">
    <location>
        <begin position="322"/>
        <end position="340"/>
    </location>
</feature>
<keyword evidence="4" id="KW-1133">Transmembrane helix</keyword>
<comment type="caution">
    <text evidence="8">The sequence shown here is derived from an EMBL/GenBank/DDBJ whole genome shotgun (WGS) entry which is preliminary data.</text>
</comment>
<dbReference type="CDD" id="cd06225">
    <property type="entry name" value="HAMP"/>
    <property type="match status" value="1"/>
</dbReference>
<keyword evidence="3 4" id="KW-0472">Membrane</keyword>
<dbReference type="RefSeq" id="WP_307207521.1">
    <property type="nucleotide sequence ID" value="NZ_JAUSSU010000012.1"/>
</dbReference>
<comment type="subcellular location">
    <subcellularLocation>
        <location evidence="1">Cell membrane</location>
    </subcellularLocation>
</comment>
<dbReference type="Pfam" id="PF00563">
    <property type="entry name" value="EAL"/>
    <property type="match status" value="1"/>
</dbReference>
<gene>
    <name evidence="8" type="ORF">J2T15_005140</name>
</gene>
<organism evidence="8 9">
    <name type="scientific">Paenibacillus harenae</name>
    <dbReference type="NCBI Taxonomy" id="306543"/>
    <lineage>
        <taxon>Bacteria</taxon>
        <taxon>Bacillati</taxon>
        <taxon>Bacillota</taxon>
        <taxon>Bacilli</taxon>
        <taxon>Bacillales</taxon>
        <taxon>Paenibacillaceae</taxon>
        <taxon>Paenibacillus</taxon>
    </lineage>
</organism>
<evidence type="ECO:0000256" key="1">
    <source>
        <dbReference type="ARBA" id="ARBA00004236"/>
    </source>
</evidence>
<feature type="domain" description="EAL" evidence="5">
    <location>
        <begin position="573"/>
        <end position="827"/>
    </location>
</feature>
<keyword evidence="2" id="KW-1003">Cell membrane</keyword>
<dbReference type="PROSITE" id="PS50883">
    <property type="entry name" value="EAL"/>
    <property type="match status" value="1"/>
</dbReference>
<dbReference type="Pfam" id="PF22673">
    <property type="entry name" value="MCP-like_PDC_1"/>
    <property type="match status" value="1"/>
</dbReference>